<dbReference type="RefSeq" id="WP_283225588.1">
    <property type="nucleotide sequence ID" value="NZ_JASGBH010000020.1"/>
</dbReference>
<name>A0ABT6XAW8_9BURK</name>
<gene>
    <name evidence="2" type="primary">mobC</name>
    <name evidence="2" type="ORF">QLQ16_15665</name>
</gene>
<keyword evidence="3" id="KW-1185">Reference proteome</keyword>
<comment type="caution">
    <text evidence="2">The sequence shown here is derived from an EMBL/GenBank/DDBJ whole genome shotgun (WGS) entry which is preliminary data.</text>
</comment>
<accession>A0ABT6XAW8</accession>
<proteinExistence type="predicted"/>
<evidence type="ECO:0000313" key="2">
    <source>
        <dbReference type="EMBL" id="MDI9235272.1"/>
    </source>
</evidence>
<feature type="region of interest" description="Disordered" evidence="1">
    <location>
        <begin position="1"/>
        <end position="20"/>
    </location>
</feature>
<dbReference type="EMBL" id="JASGBH010000020">
    <property type="protein sequence ID" value="MDI9235272.1"/>
    <property type="molecule type" value="Genomic_DNA"/>
</dbReference>
<evidence type="ECO:0000256" key="1">
    <source>
        <dbReference type="SAM" id="MobiDB-lite"/>
    </source>
</evidence>
<dbReference type="Pfam" id="PF21983">
    <property type="entry name" value="NikA-like"/>
    <property type="match status" value="1"/>
</dbReference>
<sequence length="138" mass="15552">MEPIKKEKDPTLKKRAGQAGVEANKKIRTKRFEIRFTPEEWIALQDRAAEVGASSTAIFARAVLLPAHDQSNQETKAEHKLRVQLLASLGKIGSNINQIARSLNRLKVWNESTEGMFKELTKIQEGVRTIAELFKGKK</sequence>
<protein>
    <submittedName>
        <fullName evidence="2">Plasmid mobilization relaxosome protein MobC</fullName>
    </submittedName>
</protein>
<organism evidence="2 3">
    <name type="scientific">Limnohabitans lacus</name>
    <dbReference type="NCBI Taxonomy" id="3045173"/>
    <lineage>
        <taxon>Bacteria</taxon>
        <taxon>Pseudomonadati</taxon>
        <taxon>Pseudomonadota</taxon>
        <taxon>Betaproteobacteria</taxon>
        <taxon>Burkholderiales</taxon>
        <taxon>Comamonadaceae</taxon>
        <taxon>Limnohabitans</taxon>
    </lineage>
</organism>
<evidence type="ECO:0000313" key="3">
    <source>
        <dbReference type="Proteomes" id="UP001431902"/>
    </source>
</evidence>
<dbReference type="InterPro" id="IPR053842">
    <property type="entry name" value="NikA-like"/>
</dbReference>
<reference evidence="2" key="1">
    <citation type="submission" date="2023-05" db="EMBL/GenBank/DDBJ databases">
        <title>Limnohabitans sp. strain HM2-2 Genome sequencing and assembly.</title>
        <authorList>
            <person name="Jung Y."/>
        </authorList>
    </citation>
    <scope>NUCLEOTIDE SEQUENCE</scope>
    <source>
        <strain evidence="2">HM2-2</strain>
    </source>
</reference>
<feature type="compositionally biased region" description="Basic and acidic residues" evidence="1">
    <location>
        <begin position="1"/>
        <end position="12"/>
    </location>
</feature>
<dbReference type="Proteomes" id="UP001431902">
    <property type="component" value="Unassembled WGS sequence"/>
</dbReference>